<feature type="domain" description="GGDEF" evidence="2">
    <location>
        <begin position="240"/>
        <end position="370"/>
    </location>
</feature>
<dbReference type="Pfam" id="PF00990">
    <property type="entry name" value="GGDEF"/>
    <property type="match status" value="1"/>
</dbReference>
<organism evidence="3 4">
    <name type="scientific">Actinotalea lenta</name>
    <dbReference type="NCBI Taxonomy" id="3064654"/>
    <lineage>
        <taxon>Bacteria</taxon>
        <taxon>Bacillati</taxon>
        <taxon>Actinomycetota</taxon>
        <taxon>Actinomycetes</taxon>
        <taxon>Micrococcales</taxon>
        <taxon>Cellulomonadaceae</taxon>
        <taxon>Actinotalea</taxon>
    </lineage>
</organism>
<dbReference type="Proteomes" id="UP001232536">
    <property type="component" value="Unassembled WGS sequence"/>
</dbReference>
<evidence type="ECO:0000313" key="3">
    <source>
        <dbReference type="EMBL" id="MDO8105833.1"/>
    </source>
</evidence>
<name>A0ABT9D709_9CELL</name>
<dbReference type="EC" id="2.7.7.65" evidence="3"/>
<feature type="transmembrane region" description="Helical" evidence="1">
    <location>
        <begin position="75"/>
        <end position="95"/>
    </location>
</feature>
<dbReference type="PROSITE" id="PS50887">
    <property type="entry name" value="GGDEF"/>
    <property type="match status" value="1"/>
</dbReference>
<dbReference type="CDD" id="cd01949">
    <property type="entry name" value="GGDEF"/>
    <property type="match status" value="1"/>
</dbReference>
<feature type="transmembrane region" description="Helical" evidence="1">
    <location>
        <begin position="135"/>
        <end position="155"/>
    </location>
</feature>
<comment type="caution">
    <text evidence="3">The sequence shown here is derived from an EMBL/GenBank/DDBJ whole genome shotgun (WGS) entry which is preliminary data.</text>
</comment>
<dbReference type="SMART" id="SM00267">
    <property type="entry name" value="GGDEF"/>
    <property type="match status" value="1"/>
</dbReference>
<dbReference type="InterPro" id="IPR043128">
    <property type="entry name" value="Rev_trsase/Diguanyl_cyclase"/>
</dbReference>
<gene>
    <name evidence="3" type="ORF">Q6348_01315</name>
</gene>
<dbReference type="GO" id="GO:0052621">
    <property type="term" value="F:diguanylate cyclase activity"/>
    <property type="evidence" value="ECO:0007669"/>
    <property type="project" value="UniProtKB-EC"/>
</dbReference>
<dbReference type="PANTHER" id="PTHR45138:SF9">
    <property type="entry name" value="DIGUANYLATE CYCLASE DGCM-RELATED"/>
    <property type="match status" value="1"/>
</dbReference>
<dbReference type="InterPro" id="IPR000160">
    <property type="entry name" value="GGDEF_dom"/>
</dbReference>
<dbReference type="SUPFAM" id="SSF55073">
    <property type="entry name" value="Nucleotide cyclase"/>
    <property type="match status" value="1"/>
</dbReference>
<dbReference type="RefSeq" id="WP_304599534.1">
    <property type="nucleotide sequence ID" value="NZ_JAUQYP010000001.1"/>
</dbReference>
<reference evidence="3 4" key="1">
    <citation type="submission" date="2023-07" db="EMBL/GenBank/DDBJ databases">
        <title>Description of novel actinomycetes strains, isolated from tidal flat sediment.</title>
        <authorList>
            <person name="Lu C."/>
        </authorList>
    </citation>
    <scope>NUCLEOTIDE SEQUENCE [LARGE SCALE GENOMIC DNA]</scope>
    <source>
        <strain evidence="3 4">SYSU T00b441</strain>
    </source>
</reference>
<feature type="transmembrane region" description="Helical" evidence="1">
    <location>
        <begin position="20"/>
        <end position="39"/>
    </location>
</feature>
<feature type="transmembrane region" description="Helical" evidence="1">
    <location>
        <begin position="161"/>
        <end position="183"/>
    </location>
</feature>
<dbReference type="Gene3D" id="3.30.70.270">
    <property type="match status" value="1"/>
</dbReference>
<protein>
    <submittedName>
        <fullName evidence="3">GGDEF domain-containing protein</fullName>
        <ecNumber evidence="3">2.7.7.65</ecNumber>
    </submittedName>
</protein>
<proteinExistence type="predicted"/>
<dbReference type="EMBL" id="JAUQYP010000001">
    <property type="protein sequence ID" value="MDO8105833.1"/>
    <property type="molecule type" value="Genomic_DNA"/>
</dbReference>
<keyword evidence="1" id="KW-1133">Transmembrane helix</keyword>
<dbReference type="InterPro" id="IPR050469">
    <property type="entry name" value="Diguanylate_Cyclase"/>
</dbReference>
<evidence type="ECO:0000313" key="4">
    <source>
        <dbReference type="Proteomes" id="UP001232536"/>
    </source>
</evidence>
<sequence length="374" mass="40387">MTSRSDRVAGRRHDDLAALARRVVALGIAVCVPVMAAMWLTEAPHDPWVRWGYPPLVTFLAVFAWILVRHPRLAGYAAVISLVGLEGWWVLLAVARVGDAQDAASAWVSLWPTPLLDAAVCVVVGFLFQRTITAVVHGAAYATVMTAAVAVALWRRPDGGAYVWLAARYGVYLGVFLALLLVLSRAKERVASAVDRADRAVRHAARMQDMAYLDELTGIANRRRLIEELGHQAALAGPDNPIGVVFLDLDHFKQVNDTLGHDVGDRALRIVADVASRLVRDGDLVARLGGEEFVVVAPGADARQTARLAERLRQTVPVELGVAVGTPVTASFGVTALRPGESPDAVLRRVDALMYRAKSAGRDTVRPEEPDAGR</sequence>
<dbReference type="InterPro" id="IPR029787">
    <property type="entry name" value="Nucleotide_cyclase"/>
</dbReference>
<feature type="transmembrane region" description="Helical" evidence="1">
    <location>
        <begin position="107"/>
        <end position="128"/>
    </location>
</feature>
<accession>A0ABT9D709</accession>
<evidence type="ECO:0000259" key="2">
    <source>
        <dbReference type="PROSITE" id="PS50887"/>
    </source>
</evidence>
<feature type="transmembrane region" description="Helical" evidence="1">
    <location>
        <begin position="51"/>
        <end position="68"/>
    </location>
</feature>
<keyword evidence="3" id="KW-0548">Nucleotidyltransferase</keyword>
<keyword evidence="1" id="KW-0472">Membrane</keyword>
<keyword evidence="3" id="KW-0808">Transferase</keyword>
<evidence type="ECO:0000256" key="1">
    <source>
        <dbReference type="SAM" id="Phobius"/>
    </source>
</evidence>
<dbReference type="NCBIfam" id="TIGR00254">
    <property type="entry name" value="GGDEF"/>
    <property type="match status" value="1"/>
</dbReference>
<keyword evidence="1" id="KW-0812">Transmembrane</keyword>
<keyword evidence="4" id="KW-1185">Reference proteome</keyword>
<dbReference type="PANTHER" id="PTHR45138">
    <property type="entry name" value="REGULATORY COMPONENTS OF SENSORY TRANSDUCTION SYSTEM"/>
    <property type="match status" value="1"/>
</dbReference>